<dbReference type="OrthoDB" id="9894612at2"/>
<keyword evidence="3" id="KW-1185">Reference proteome</keyword>
<evidence type="ECO:0000313" key="3">
    <source>
        <dbReference type="Proteomes" id="UP000032431"/>
    </source>
</evidence>
<proteinExistence type="predicted"/>
<dbReference type="EMBL" id="LM995447">
    <property type="protein sequence ID" value="CDZ25140.1"/>
    <property type="molecule type" value="Genomic_DNA"/>
</dbReference>
<sequence>MTYIIEILGTSWSTGNLIYDYLTGNAWWAWLIDAGFLVAGIVSGGTAALIKQAVKMGLKQAIKKLTKKEAIAL</sequence>
<keyword evidence="1" id="KW-0812">Transmembrane</keyword>
<organism evidence="2 3">
    <name type="scientific">[Clostridium] cellulosi</name>
    <dbReference type="NCBI Taxonomy" id="29343"/>
    <lineage>
        <taxon>Bacteria</taxon>
        <taxon>Bacillati</taxon>
        <taxon>Bacillota</taxon>
        <taxon>Clostridia</taxon>
        <taxon>Eubacteriales</taxon>
        <taxon>Oscillospiraceae</taxon>
        <taxon>Oscillospiraceae incertae sedis</taxon>
    </lineage>
</organism>
<name>A0A078KVB9_9FIRM</name>
<reference evidence="3" key="1">
    <citation type="submission" date="2014-07" db="EMBL/GenBank/DDBJ databases">
        <authorList>
            <person name="Wibberg D."/>
        </authorList>
    </citation>
    <scope>NUCLEOTIDE SEQUENCE [LARGE SCALE GENOMIC DNA]</scope>
    <source>
        <strain evidence="3">DG5</strain>
    </source>
</reference>
<dbReference type="HOGENOM" id="CLU_2698314_0_0_9"/>
<dbReference type="KEGG" id="ccel:CCDG5_2049"/>
<gene>
    <name evidence="2" type="ORF">CCDG5_2049</name>
</gene>
<evidence type="ECO:0000313" key="2">
    <source>
        <dbReference type="EMBL" id="CDZ25140.1"/>
    </source>
</evidence>
<dbReference type="AlphaFoldDB" id="A0A078KVB9"/>
<protein>
    <submittedName>
        <fullName evidence="2">Putative membrane protein</fullName>
    </submittedName>
</protein>
<dbReference type="Proteomes" id="UP000032431">
    <property type="component" value="Chromosome I"/>
</dbReference>
<keyword evidence="1" id="KW-1133">Transmembrane helix</keyword>
<accession>A0A078KVB9</accession>
<feature type="transmembrane region" description="Helical" evidence="1">
    <location>
        <begin position="27"/>
        <end position="50"/>
    </location>
</feature>
<keyword evidence="1" id="KW-0472">Membrane</keyword>
<dbReference type="PATRIC" id="fig|29343.3.peg.2175"/>
<evidence type="ECO:0000256" key="1">
    <source>
        <dbReference type="SAM" id="Phobius"/>
    </source>
</evidence>
<dbReference type="STRING" id="29343.CCDG5_2049"/>